<evidence type="ECO:0000313" key="2">
    <source>
        <dbReference type="EMBL" id="RAK43181.1"/>
    </source>
</evidence>
<protein>
    <submittedName>
        <fullName evidence="2">Uncharacterized protein YhfF</fullName>
    </submittedName>
</protein>
<reference evidence="2 3" key="1">
    <citation type="submission" date="2018-06" db="EMBL/GenBank/DDBJ databases">
        <title>Genomic Encyclopedia of Type Strains, Phase III (KMG-III): the genomes of soil and plant-associated and newly described type strains.</title>
        <authorList>
            <person name="Whitman W."/>
        </authorList>
    </citation>
    <scope>NUCLEOTIDE SEQUENCE [LARGE SCALE GENOMIC DNA]</scope>
    <source>
        <strain evidence="2 3">CGMCC 4.7090</strain>
    </source>
</reference>
<proteinExistence type="predicted"/>
<dbReference type="RefSeq" id="WP_220091254.1">
    <property type="nucleotide sequence ID" value="NZ_JACHWI010000001.1"/>
</dbReference>
<keyword evidence="3" id="KW-1185">Reference proteome</keyword>
<evidence type="ECO:0000259" key="1">
    <source>
        <dbReference type="SMART" id="SM01022"/>
    </source>
</evidence>
<dbReference type="InterPro" id="IPR015947">
    <property type="entry name" value="PUA-like_sf"/>
</dbReference>
<dbReference type="Pfam" id="PF04266">
    <property type="entry name" value="ASCH"/>
    <property type="match status" value="1"/>
</dbReference>
<dbReference type="EMBL" id="QLMJ01000001">
    <property type="protein sequence ID" value="RAK43181.1"/>
    <property type="molecule type" value="Genomic_DNA"/>
</dbReference>
<comment type="caution">
    <text evidence="2">The sequence shown here is derived from an EMBL/GenBank/DDBJ whole genome shotgun (WGS) entry which is preliminary data.</text>
</comment>
<sequence length="159" mass="17711">MSAPIDVEAAAKFWAASGLTGEYTVERFGDSAAMADALLALVIEGRKRATASLTRQFEDEPLPRIGVYWIVCDGAGRPRVVLRTVELRLGPFATVTDEFAHAEGENDRTRDGWMAAHREYFTRVCAAEGTPFDEEQEETLFERFQVVYPPDLADHAERA</sequence>
<dbReference type="Gene3D" id="3.10.400.10">
    <property type="entry name" value="Sulfate adenylyltransferase"/>
    <property type="match status" value="1"/>
</dbReference>
<name>A0A327ZLH7_9ACTN</name>
<dbReference type="PANTHER" id="PTHR39203:SF1">
    <property type="entry name" value="CYTOPLASMIC PROTEIN"/>
    <property type="match status" value="1"/>
</dbReference>
<dbReference type="AlphaFoldDB" id="A0A327ZLH7"/>
<dbReference type="InterPro" id="IPR009326">
    <property type="entry name" value="DUF984"/>
</dbReference>
<feature type="domain" description="ASCH" evidence="1">
    <location>
        <begin position="26"/>
        <end position="148"/>
    </location>
</feature>
<dbReference type="PANTHER" id="PTHR39203">
    <property type="entry name" value="CYTOPLASMIC PROTEIN-RELATED"/>
    <property type="match status" value="1"/>
</dbReference>
<dbReference type="InterPro" id="IPR007374">
    <property type="entry name" value="ASCH_domain"/>
</dbReference>
<gene>
    <name evidence="2" type="ORF">B0I29_101311</name>
</gene>
<organism evidence="2 3">
    <name type="scientific">Actinoplanes lutulentus</name>
    <dbReference type="NCBI Taxonomy" id="1287878"/>
    <lineage>
        <taxon>Bacteria</taxon>
        <taxon>Bacillati</taxon>
        <taxon>Actinomycetota</taxon>
        <taxon>Actinomycetes</taxon>
        <taxon>Micromonosporales</taxon>
        <taxon>Micromonosporaceae</taxon>
        <taxon>Actinoplanes</taxon>
    </lineage>
</organism>
<evidence type="ECO:0000313" key="3">
    <source>
        <dbReference type="Proteomes" id="UP000249341"/>
    </source>
</evidence>
<accession>A0A327ZLH7</accession>
<dbReference type="SMART" id="SM01022">
    <property type="entry name" value="ASCH"/>
    <property type="match status" value="1"/>
</dbReference>
<dbReference type="SUPFAM" id="SSF88697">
    <property type="entry name" value="PUA domain-like"/>
    <property type="match status" value="1"/>
</dbReference>
<dbReference type="Proteomes" id="UP000249341">
    <property type="component" value="Unassembled WGS sequence"/>
</dbReference>